<name>A0A8H4X131_9HYPO</name>
<proteinExistence type="predicted"/>
<dbReference type="OrthoDB" id="5103494at2759"/>
<protein>
    <submittedName>
        <fullName evidence="1">Uncharacterized protein</fullName>
    </submittedName>
</protein>
<evidence type="ECO:0000313" key="2">
    <source>
        <dbReference type="Proteomes" id="UP000622797"/>
    </source>
</evidence>
<gene>
    <name evidence="1" type="ORF">FSARC_11046</name>
</gene>
<reference evidence="1" key="2">
    <citation type="submission" date="2020-05" db="EMBL/GenBank/DDBJ databases">
        <authorList>
            <person name="Kim H.-S."/>
            <person name="Proctor R.H."/>
            <person name="Brown D.W."/>
        </authorList>
    </citation>
    <scope>NUCLEOTIDE SEQUENCE</scope>
    <source>
        <strain evidence="1">NRRL 20472</strain>
    </source>
</reference>
<keyword evidence="2" id="KW-1185">Reference proteome</keyword>
<sequence length="185" mass="20955">MAEQPIFVGDDDAVSLPAPPANTTGRITIDLIRQDRQAINAVQKPERLEDAPVFFGLTLNYETGSLAWTWRDAKCSGLDPEYVVFNDGMDSVTIRTEAMLNYDEHERTRVRNYNKQLIIACARRTIKKWAQAGTDADPRVDVEDRPHDIERLYLSGPLAEIYAERLAQATAAYMENYDGLGTFWI</sequence>
<evidence type="ECO:0000313" key="1">
    <source>
        <dbReference type="EMBL" id="KAF4958248.1"/>
    </source>
</evidence>
<dbReference type="EMBL" id="JABEXW010000698">
    <property type="protein sequence ID" value="KAF4958248.1"/>
    <property type="molecule type" value="Genomic_DNA"/>
</dbReference>
<comment type="caution">
    <text evidence="1">The sequence shown here is derived from an EMBL/GenBank/DDBJ whole genome shotgun (WGS) entry which is preliminary data.</text>
</comment>
<dbReference type="Proteomes" id="UP000622797">
    <property type="component" value="Unassembled WGS sequence"/>
</dbReference>
<dbReference type="AlphaFoldDB" id="A0A8H4X131"/>
<accession>A0A8H4X131</accession>
<organism evidence="1 2">
    <name type="scientific">Fusarium sarcochroum</name>
    <dbReference type="NCBI Taxonomy" id="1208366"/>
    <lineage>
        <taxon>Eukaryota</taxon>
        <taxon>Fungi</taxon>
        <taxon>Dikarya</taxon>
        <taxon>Ascomycota</taxon>
        <taxon>Pezizomycotina</taxon>
        <taxon>Sordariomycetes</taxon>
        <taxon>Hypocreomycetidae</taxon>
        <taxon>Hypocreales</taxon>
        <taxon>Nectriaceae</taxon>
        <taxon>Fusarium</taxon>
        <taxon>Fusarium lateritium species complex</taxon>
    </lineage>
</organism>
<reference evidence="1" key="1">
    <citation type="journal article" date="2020" name="BMC Genomics">
        <title>Correction to: Identification and distribution of gene clusters required for synthesis of sphingolipid metabolism inhibitors in diverse species of the filamentous fungus Fusarium.</title>
        <authorList>
            <person name="Kim H.S."/>
            <person name="Lohmar J.M."/>
            <person name="Busman M."/>
            <person name="Brown D.W."/>
            <person name="Naumann T.A."/>
            <person name="Divon H.H."/>
            <person name="Lysoe E."/>
            <person name="Uhlig S."/>
            <person name="Proctor R.H."/>
        </authorList>
    </citation>
    <scope>NUCLEOTIDE SEQUENCE</scope>
    <source>
        <strain evidence="1">NRRL 20472</strain>
    </source>
</reference>